<keyword evidence="1 5" id="KW-0808">Transferase</keyword>
<dbReference type="SUPFAM" id="SSF55729">
    <property type="entry name" value="Acyl-CoA N-acyltransferases (Nat)"/>
    <property type="match status" value="1"/>
</dbReference>
<name>A0A3B7RD97_9BACT</name>
<dbReference type="RefSeq" id="WP_119446111.1">
    <property type="nucleotide sequence ID" value="NZ_CP032317.1"/>
</dbReference>
<dbReference type="EMBL" id="CP032317">
    <property type="protein sequence ID" value="AYA38579.1"/>
    <property type="molecule type" value="Genomic_DNA"/>
</dbReference>
<gene>
    <name evidence="5" type="ORF">D3Y59_16910</name>
</gene>
<evidence type="ECO:0000259" key="4">
    <source>
        <dbReference type="PROSITE" id="PS51186"/>
    </source>
</evidence>
<dbReference type="PANTHER" id="PTHR43792">
    <property type="entry name" value="GNAT FAMILY, PUTATIVE (AFU_ORTHOLOGUE AFUA_3G00765)-RELATED-RELATED"/>
    <property type="match status" value="1"/>
</dbReference>
<dbReference type="PANTHER" id="PTHR43792:SF8">
    <property type="entry name" value="[RIBOSOMAL PROTEIN US5]-ALANINE N-ACETYLTRANSFERASE"/>
    <property type="match status" value="1"/>
</dbReference>
<dbReference type="Proteomes" id="UP000262802">
    <property type="component" value="Chromosome"/>
</dbReference>
<evidence type="ECO:0000256" key="1">
    <source>
        <dbReference type="ARBA" id="ARBA00022679"/>
    </source>
</evidence>
<dbReference type="InterPro" id="IPR016181">
    <property type="entry name" value="Acyl_CoA_acyltransferase"/>
</dbReference>
<dbReference type="Pfam" id="PF13302">
    <property type="entry name" value="Acetyltransf_3"/>
    <property type="match status" value="1"/>
</dbReference>
<proteinExistence type="inferred from homology"/>
<protein>
    <submittedName>
        <fullName evidence="5">N-acetyltransferase</fullName>
    </submittedName>
</protein>
<dbReference type="AlphaFoldDB" id="A0A3B7RD97"/>
<dbReference type="PROSITE" id="PS51186">
    <property type="entry name" value="GNAT"/>
    <property type="match status" value="1"/>
</dbReference>
<dbReference type="OrthoDB" id="883856at2"/>
<dbReference type="InterPro" id="IPR051531">
    <property type="entry name" value="N-acetyltransferase"/>
</dbReference>
<feature type="domain" description="N-acetyltransferase" evidence="4">
    <location>
        <begin position="17"/>
        <end position="194"/>
    </location>
</feature>
<reference evidence="5 6" key="1">
    <citation type="submission" date="2018-09" db="EMBL/GenBank/DDBJ databases">
        <title>Hymenobacter medium sp. nov., isolated from R2A medium.</title>
        <authorList>
            <person name="Yingchao G."/>
        </authorList>
    </citation>
    <scope>NUCLEOTIDE SEQUENCE [LARGE SCALE GENOMIC DNA]</scope>
    <source>
        <strain evidence="6">sh-6</strain>
    </source>
</reference>
<evidence type="ECO:0000313" key="6">
    <source>
        <dbReference type="Proteomes" id="UP000262802"/>
    </source>
</evidence>
<organism evidence="5 6">
    <name type="scientific">Hymenobacter oligotrophus</name>
    <dbReference type="NCBI Taxonomy" id="2319843"/>
    <lineage>
        <taxon>Bacteria</taxon>
        <taxon>Pseudomonadati</taxon>
        <taxon>Bacteroidota</taxon>
        <taxon>Cytophagia</taxon>
        <taxon>Cytophagales</taxon>
        <taxon>Hymenobacteraceae</taxon>
        <taxon>Hymenobacter</taxon>
    </lineage>
</organism>
<evidence type="ECO:0000313" key="5">
    <source>
        <dbReference type="EMBL" id="AYA38579.1"/>
    </source>
</evidence>
<dbReference type="KEGG" id="hyh:D3Y59_16910"/>
<comment type="similarity">
    <text evidence="3">Belongs to the acetyltransferase family. RimJ subfamily.</text>
</comment>
<dbReference type="Gene3D" id="3.40.630.30">
    <property type="match status" value="1"/>
</dbReference>
<sequence length="205" mass="23003">MPASGPYPPALLRTARLLLRPFTIADAPALAELVAAERPRLLRNFPRTAGAIQDEATAAVHITLRETDWHLRTAFQYGLWVPDAASSSHQCVGYISLRDMHWTPFDVPKAELGYWLAATHQGQGLMHEALPIVLQAVFEAVGLEKVFARVLPENVRSSRLLLSLGFRRSGVLRREFRCGDDDTVQDIDYYDLLRSEWHARSAETA</sequence>
<dbReference type="InterPro" id="IPR000182">
    <property type="entry name" value="GNAT_dom"/>
</dbReference>
<keyword evidence="2" id="KW-0012">Acyltransferase</keyword>
<dbReference type="GO" id="GO:0016747">
    <property type="term" value="F:acyltransferase activity, transferring groups other than amino-acyl groups"/>
    <property type="evidence" value="ECO:0007669"/>
    <property type="project" value="InterPro"/>
</dbReference>
<keyword evidence="6" id="KW-1185">Reference proteome</keyword>
<evidence type="ECO:0000256" key="3">
    <source>
        <dbReference type="ARBA" id="ARBA00038502"/>
    </source>
</evidence>
<accession>A0A3B7RD97</accession>
<evidence type="ECO:0000256" key="2">
    <source>
        <dbReference type="ARBA" id="ARBA00023315"/>
    </source>
</evidence>